<sequence length="330" mass="36813">MTLTFKTVALFGANGQVGKALFKALINCKNSEFHVIAFVSPNSSFSLDNYGDGSRNATVKRVDLNEITTHDLAVILADAKVDVAISALGSNIIQRQGMVQDAAAEAGVKRFYPSEFGMHQVVWLPGEGPYVHPLWDLRMRYFELSIRHPAVQSGKMSYTCIGCGEFYDADQEPLFCPWFEKDESVTANGYTIQCVGDPAAKMDYSSLRDVANFLVATLRHPELSENKVLGFRNDYISFSEVADLLQKHSGKPVKIQTTPFNNVRGILDDPSLAPKEWWGDSTFSLDFFMILRLVQGQGVCWRPPGFLHNDLFPEVKTGNVDEYFKGLFAK</sequence>
<dbReference type="Gene3D" id="3.40.50.720">
    <property type="entry name" value="NAD(P)-binding Rossmann-like Domain"/>
    <property type="match status" value="1"/>
</dbReference>
<dbReference type="InterPro" id="IPR008030">
    <property type="entry name" value="NmrA-like"/>
</dbReference>
<feature type="domain" description="NmrA-like" evidence="3">
    <location>
        <begin position="6"/>
        <end position="265"/>
    </location>
</feature>
<dbReference type="Proteomes" id="UP001194746">
    <property type="component" value="Unassembled WGS sequence"/>
</dbReference>
<dbReference type="AlphaFoldDB" id="A0AAD4CKL2"/>
<evidence type="ECO:0000256" key="1">
    <source>
        <dbReference type="ARBA" id="ARBA00022857"/>
    </source>
</evidence>
<keyword evidence="2" id="KW-0560">Oxidoreductase</keyword>
<reference evidence="4" key="1">
    <citation type="journal article" date="2019" name="Beilstein J. Org. Chem.">
        <title>Nanangenines: drimane sesquiterpenoids as the dominant metabolite cohort of a novel Australian fungus, Aspergillus nanangensis.</title>
        <authorList>
            <person name="Lacey H.J."/>
            <person name="Gilchrist C.L.M."/>
            <person name="Crombie A."/>
            <person name="Kalaitzis J.A."/>
            <person name="Vuong D."/>
            <person name="Rutledge P.J."/>
            <person name="Turner P."/>
            <person name="Pitt J.I."/>
            <person name="Lacey E."/>
            <person name="Chooi Y.H."/>
            <person name="Piggott A.M."/>
        </authorList>
    </citation>
    <scope>NUCLEOTIDE SEQUENCE</scope>
    <source>
        <strain evidence="4">MST-FP2251</strain>
    </source>
</reference>
<dbReference type="PANTHER" id="PTHR47706:SF9">
    <property type="entry name" value="NMRA-LIKE DOMAIN-CONTAINING PROTEIN-RELATED"/>
    <property type="match status" value="1"/>
</dbReference>
<dbReference type="InterPro" id="IPR051609">
    <property type="entry name" value="NmrA/Isoflavone_reductase-like"/>
</dbReference>
<keyword evidence="5" id="KW-1185">Reference proteome</keyword>
<organism evidence="4 5">
    <name type="scientific">Aspergillus nanangensis</name>
    <dbReference type="NCBI Taxonomy" id="2582783"/>
    <lineage>
        <taxon>Eukaryota</taxon>
        <taxon>Fungi</taxon>
        <taxon>Dikarya</taxon>
        <taxon>Ascomycota</taxon>
        <taxon>Pezizomycotina</taxon>
        <taxon>Eurotiomycetes</taxon>
        <taxon>Eurotiomycetidae</taxon>
        <taxon>Eurotiales</taxon>
        <taxon>Aspergillaceae</taxon>
        <taxon>Aspergillus</taxon>
        <taxon>Aspergillus subgen. Circumdati</taxon>
    </lineage>
</organism>
<accession>A0AAD4CKL2</accession>
<name>A0AAD4CKL2_ASPNN</name>
<evidence type="ECO:0000259" key="3">
    <source>
        <dbReference type="Pfam" id="PF05368"/>
    </source>
</evidence>
<dbReference type="PANTHER" id="PTHR47706">
    <property type="entry name" value="NMRA-LIKE FAMILY PROTEIN"/>
    <property type="match status" value="1"/>
</dbReference>
<proteinExistence type="predicted"/>
<dbReference type="SUPFAM" id="SSF51735">
    <property type="entry name" value="NAD(P)-binding Rossmann-fold domains"/>
    <property type="match status" value="1"/>
</dbReference>
<gene>
    <name evidence="4" type="ORF">FE257_010307</name>
</gene>
<keyword evidence="1" id="KW-0521">NADP</keyword>
<evidence type="ECO:0000256" key="2">
    <source>
        <dbReference type="ARBA" id="ARBA00023002"/>
    </source>
</evidence>
<evidence type="ECO:0000313" key="5">
    <source>
        <dbReference type="Proteomes" id="UP001194746"/>
    </source>
</evidence>
<evidence type="ECO:0000313" key="4">
    <source>
        <dbReference type="EMBL" id="KAF9887312.1"/>
    </source>
</evidence>
<protein>
    <recommendedName>
        <fullName evidence="3">NmrA-like domain-containing protein</fullName>
    </recommendedName>
</protein>
<reference evidence="4" key="2">
    <citation type="submission" date="2020-02" db="EMBL/GenBank/DDBJ databases">
        <authorList>
            <person name="Gilchrist C.L.M."/>
            <person name="Chooi Y.-H."/>
        </authorList>
    </citation>
    <scope>NUCLEOTIDE SEQUENCE</scope>
    <source>
        <strain evidence="4">MST-FP2251</strain>
    </source>
</reference>
<dbReference type="InterPro" id="IPR036291">
    <property type="entry name" value="NAD(P)-bd_dom_sf"/>
</dbReference>
<dbReference type="EMBL" id="VCAU01000063">
    <property type="protein sequence ID" value="KAF9887312.1"/>
    <property type="molecule type" value="Genomic_DNA"/>
</dbReference>
<dbReference type="Gene3D" id="3.90.25.10">
    <property type="entry name" value="UDP-galactose 4-epimerase, domain 1"/>
    <property type="match status" value="1"/>
</dbReference>
<dbReference type="Pfam" id="PF05368">
    <property type="entry name" value="NmrA"/>
    <property type="match status" value="1"/>
</dbReference>
<comment type="caution">
    <text evidence="4">The sequence shown here is derived from an EMBL/GenBank/DDBJ whole genome shotgun (WGS) entry which is preliminary data.</text>
</comment>
<dbReference type="GO" id="GO:0016491">
    <property type="term" value="F:oxidoreductase activity"/>
    <property type="evidence" value="ECO:0007669"/>
    <property type="project" value="UniProtKB-KW"/>
</dbReference>